<dbReference type="PROSITE" id="PS51819">
    <property type="entry name" value="VOC"/>
    <property type="match status" value="1"/>
</dbReference>
<dbReference type="AlphaFoldDB" id="X1IIR5"/>
<dbReference type="InterPro" id="IPR037523">
    <property type="entry name" value="VOC_core"/>
</dbReference>
<reference evidence="2" key="1">
    <citation type="journal article" date="2014" name="Front. Microbiol.">
        <title>High frequency of phylogenetically diverse reductive dehalogenase-homologous genes in deep subseafloor sedimentary metagenomes.</title>
        <authorList>
            <person name="Kawai M."/>
            <person name="Futagami T."/>
            <person name="Toyoda A."/>
            <person name="Takaki Y."/>
            <person name="Nishi S."/>
            <person name="Hori S."/>
            <person name="Arai W."/>
            <person name="Tsubouchi T."/>
            <person name="Morono Y."/>
            <person name="Uchiyama I."/>
            <person name="Ito T."/>
            <person name="Fujiyama A."/>
            <person name="Inagaki F."/>
            <person name="Takami H."/>
        </authorList>
    </citation>
    <scope>NUCLEOTIDE SEQUENCE</scope>
    <source>
        <strain evidence="2">Expedition CK06-06</strain>
    </source>
</reference>
<dbReference type="InterPro" id="IPR051332">
    <property type="entry name" value="Fosfomycin_Res_Enzymes"/>
</dbReference>
<dbReference type="PANTHER" id="PTHR36113:SF1">
    <property type="entry name" value="GLYOXALASE_BLEOMYCIN RESISTANCE PROTEIN_DIOXYGENASE"/>
    <property type="match status" value="1"/>
</dbReference>
<evidence type="ECO:0000313" key="2">
    <source>
        <dbReference type="EMBL" id="GAH69145.1"/>
    </source>
</evidence>
<proteinExistence type="predicted"/>
<name>X1IIR5_9ZZZZ</name>
<comment type="caution">
    <text evidence="2">The sequence shown here is derived from an EMBL/GenBank/DDBJ whole genome shotgun (WGS) entry which is preliminary data.</text>
</comment>
<dbReference type="Pfam" id="PF00903">
    <property type="entry name" value="Glyoxalase"/>
    <property type="match status" value="1"/>
</dbReference>
<feature type="domain" description="VOC" evidence="1">
    <location>
        <begin position="3"/>
        <end position="116"/>
    </location>
</feature>
<dbReference type="SUPFAM" id="SSF54593">
    <property type="entry name" value="Glyoxalase/Bleomycin resistance protein/Dihydroxybiphenyl dioxygenase"/>
    <property type="match status" value="1"/>
</dbReference>
<dbReference type="PANTHER" id="PTHR36113">
    <property type="entry name" value="LYASE, PUTATIVE-RELATED-RELATED"/>
    <property type="match status" value="1"/>
</dbReference>
<evidence type="ECO:0000259" key="1">
    <source>
        <dbReference type="PROSITE" id="PS51819"/>
    </source>
</evidence>
<sequence length="119" mass="14096">MMFKEYITFLGTNDLKKTSNFYQNILGLTIYKDQKICLIFHINDQSKIGFCEHIPIIHNDKSPIITLVTEEVDEVYNKLINKGLKIAESPKLNKKFNIYHFFFKDPNGYTIEIQRFLEE</sequence>
<dbReference type="Gene3D" id="3.10.180.10">
    <property type="entry name" value="2,3-Dihydroxybiphenyl 1,2-Dioxygenase, domain 1"/>
    <property type="match status" value="1"/>
</dbReference>
<protein>
    <recommendedName>
        <fullName evidence="1">VOC domain-containing protein</fullName>
    </recommendedName>
</protein>
<accession>X1IIR5</accession>
<dbReference type="InterPro" id="IPR029068">
    <property type="entry name" value="Glyas_Bleomycin-R_OHBP_Dase"/>
</dbReference>
<organism evidence="2">
    <name type="scientific">marine sediment metagenome</name>
    <dbReference type="NCBI Taxonomy" id="412755"/>
    <lineage>
        <taxon>unclassified sequences</taxon>
        <taxon>metagenomes</taxon>
        <taxon>ecological metagenomes</taxon>
    </lineage>
</organism>
<gene>
    <name evidence="2" type="ORF">S03H2_41333</name>
</gene>
<dbReference type="InterPro" id="IPR004360">
    <property type="entry name" value="Glyas_Fos-R_dOase_dom"/>
</dbReference>
<dbReference type="CDD" id="cd06587">
    <property type="entry name" value="VOC"/>
    <property type="match status" value="1"/>
</dbReference>
<dbReference type="EMBL" id="BARU01025667">
    <property type="protein sequence ID" value="GAH69145.1"/>
    <property type="molecule type" value="Genomic_DNA"/>
</dbReference>